<evidence type="ECO:0000259" key="3">
    <source>
        <dbReference type="PROSITE" id="PS51762"/>
    </source>
</evidence>
<feature type="domain" description="GH16" evidence="3">
    <location>
        <begin position="196"/>
        <end position="436"/>
    </location>
</feature>
<dbReference type="Proteomes" id="UP000028411">
    <property type="component" value="Unassembled WGS sequence"/>
</dbReference>
<comment type="caution">
    <text evidence="4">The sequence shown here is derived from an EMBL/GenBank/DDBJ whole genome shotgun (WGS) entry which is preliminary data.</text>
</comment>
<organism evidence="4 5">
    <name type="scientific">Sphingobium chlorophenolicum</name>
    <dbReference type="NCBI Taxonomy" id="46429"/>
    <lineage>
        <taxon>Bacteria</taxon>
        <taxon>Pseudomonadati</taxon>
        <taxon>Pseudomonadota</taxon>
        <taxon>Alphaproteobacteria</taxon>
        <taxon>Sphingomonadales</taxon>
        <taxon>Sphingomonadaceae</taxon>
        <taxon>Sphingobium</taxon>
    </lineage>
</organism>
<dbReference type="PANTHER" id="PTHR10963">
    <property type="entry name" value="GLYCOSYL HYDROLASE-RELATED"/>
    <property type="match status" value="1"/>
</dbReference>
<dbReference type="AlphaFoldDB" id="A0A081RJU2"/>
<keyword evidence="4" id="KW-0378">Hydrolase</keyword>
<dbReference type="Gene3D" id="2.60.120.200">
    <property type="match status" value="1"/>
</dbReference>
<dbReference type="PANTHER" id="PTHR10963:SF55">
    <property type="entry name" value="GLYCOSIDE HYDROLASE FAMILY 16 PROTEIN"/>
    <property type="match status" value="1"/>
</dbReference>
<reference evidence="4 5" key="1">
    <citation type="submission" date="2014-02" db="EMBL/GenBank/DDBJ databases">
        <title>Whole genome sequence of Sphingobium chlorophenolicum NBRC 16172.</title>
        <authorList>
            <person name="Gan H.M."/>
            <person name="Gan H.Y."/>
            <person name="Chew T.H."/>
            <person name="Savka M.A."/>
        </authorList>
    </citation>
    <scope>NUCLEOTIDE SEQUENCE [LARGE SCALE GENOMIC DNA]</scope>
    <source>
        <strain evidence="4 5">NBRC 16172</strain>
    </source>
</reference>
<evidence type="ECO:0000256" key="1">
    <source>
        <dbReference type="ARBA" id="ARBA00006865"/>
    </source>
</evidence>
<dbReference type="Pfam" id="PF00722">
    <property type="entry name" value="Glyco_hydro_16"/>
    <property type="match status" value="1"/>
</dbReference>
<proteinExistence type="inferred from homology"/>
<sequence>MTNGSISNMESTETTTISQSTTTAFSTQTTSTASSSTTVTAVSDFSDFDFANGTRLPEKATLSLSNATFRPGSNVAYVPVTLDRPTPNTVIARVITVNGSGTYRAISGYNYQTVDAVVIFRPDDPLVQTVAVPIIGATEGQQFQLKLREVPWGGLQGQSTATVTASSAAQATAKATGTFREPRSFAATGTLQFELLKATHKRSPDGGWDRWATSLANGRTQPGNGETGLYLDSTIFPGIEGPVYWGSSGLVLHSQKLKTPISYGGQTWYYGATVLDGRNFLASQIGYGQYEWVARMPNRRGSWPAFWLVSTSGWPPEIDVYEGFGYQSYWDFDRHVAHTVHVGANSTRYDQRGVTIQTQQAYGLSGYSQDFHRFAVDIQRDYITWFVDGVETYQSVNPFRGFRFYPIMDVAVKTNSAYDDGSGDMIIRSFKIYSAP</sequence>
<accession>A0A081RJU2</accession>
<evidence type="ECO:0000256" key="2">
    <source>
        <dbReference type="SAM" id="MobiDB-lite"/>
    </source>
</evidence>
<feature type="region of interest" description="Disordered" evidence="2">
    <location>
        <begin position="1"/>
        <end position="33"/>
    </location>
</feature>
<comment type="similarity">
    <text evidence="1">Belongs to the glycosyl hydrolase 16 family.</text>
</comment>
<gene>
    <name evidence="4" type="ORF">BV95_00103</name>
</gene>
<dbReference type="InterPro" id="IPR013320">
    <property type="entry name" value="ConA-like_dom_sf"/>
</dbReference>
<dbReference type="EMBL" id="JFHR01000001">
    <property type="protein sequence ID" value="KEQ55465.1"/>
    <property type="molecule type" value="Genomic_DNA"/>
</dbReference>
<dbReference type="PATRIC" id="fig|46429.4.peg.104"/>
<dbReference type="GO" id="GO:0004553">
    <property type="term" value="F:hydrolase activity, hydrolyzing O-glycosyl compounds"/>
    <property type="evidence" value="ECO:0007669"/>
    <property type="project" value="InterPro"/>
</dbReference>
<evidence type="ECO:0000313" key="5">
    <source>
        <dbReference type="Proteomes" id="UP000028411"/>
    </source>
</evidence>
<feature type="compositionally biased region" description="Low complexity" evidence="2">
    <location>
        <begin position="10"/>
        <end position="33"/>
    </location>
</feature>
<dbReference type="GO" id="GO:0005975">
    <property type="term" value="P:carbohydrate metabolic process"/>
    <property type="evidence" value="ECO:0007669"/>
    <property type="project" value="InterPro"/>
</dbReference>
<dbReference type="Gene3D" id="2.60.40.2030">
    <property type="match status" value="1"/>
</dbReference>
<dbReference type="InterPro" id="IPR000757">
    <property type="entry name" value="Beta-glucanase-like"/>
</dbReference>
<dbReference type="InterPro" id="IPR050546">
    <property type="entry name" value="Glycosyl_Hydrlase_16"/>
</dbReference>
<dbReference type="SUPFAM" id="SSF49899">
    <property type="entry name" value="Concanavalin A-like lectins/glucanases"/>
    <property type="match status" value="1"/>
</dbReference>
<dbReference type="SUPFAM" id="SSF141072">
    <property type="entry name" value="CalX-like"/>
    <property type="match status" value="1"/>
</dbReference>
<evidence type="ECO:0000313" key="4">
    <source>
        <dbReference type="EMBL" id="KEQ55465.1"/>
    </source>
</evidence>
<protein>
    <submittedName>
        <fullName evidence="4">Glycoside hydrolase family 16</fullName>
    </submittedName>
</protein>
<dbReference type="InterPro" id="IPR038081">
    <property type="entry name" value="CalX-like_sf"/>
</dbReference>
<dbReference type="PROSITE" id="PS51762">
    <property type="entry name" value="GH16_2"/>
    <property type="match status" value="1"/>
</dbReference>
<name>A0A081RJU2_SPHCR</name>
<dbReference type="eggNOG" id="COG2273">
    <property type="taxonomic scope" value="Bacteria"/>
</dbReference>